<dbReference type="EMBL" id="JAAAUQ010000023">
    <property type="protein sequence ID" value="KAF9156466.1"/>
    <property type="molecule type" value="Genomic_DNA"/>
</dbReference>
<accession>A0A9P5S7C4</accession>
<feature type="compositionally biased region" description="Polar residues" evidence="1">
    <location>
        <begin position="110"/>
        <end position="136"/>
    </location>
</feature>
<dbReference type="Proteomes" id="UP000748756">
    <property type="component" value="Unassembled WGS sequence"/>
</dbReference>
<feature type="region of interest" description="Disordered" evidence="1">
    <location>
        <begin position="83"/>
        <end position="139"/>
    </location>
</feature>
<name>A0A9P5S7C4_9FUNG</name>
<sequence>MDVNWADLFDSVSSSKDNESTTTTNALVASSLNLSHPEASSQTRSNNNSVTNSTATGSPHLPSPSPELAHAQTWNQRRVIQQQPVSNNSSKKAITGSLPCLPSPSPELAHTQTRTPGHFFQQQPANSRNNSKNNTAVGPATAQAFPSHATSLFSAGNAGGSAQKSFDLGLGTVLGLFAPYSYSGPNSPSGNSTDQSTKQANRNHITTCLTKEELVQILLTPDPNLIKAVRAMGKNIVKSRNFIAAAKETTSVWGEMTKHGNSTSPAFAFALPPQGNITSGLTPAAASRQHVRFEPMPPRIKILSQNRMKGPPKCPGEERISNALQRSAWEYLQDSELQQEHDIAKRTSPNAQLHAAFPVAIQDEKMLNNRPVNQQVTEVCASKKHAIDKGETNEYSASAPASKKSRTAEGTSSGFSSGMSTFSVSTSSTSSPSMPSSNEHTIMQNGAMECSTKENATLDYLTTNYANSERNIIEHDTNIKRNAFNDSTNDQTTPDHQAKKHRAEDQLTIQFSPNSNTTTDRQAQGNSASSNNTAITAMSNLAINNHATNNLAANNLPTNETTISDDPATHTSKHPEFDDMIINNEVGKALRKARWELYYPKVDAQMWQEDEISQKDPVRTNL</sequence>
<keyword evidence="3" id="KW-1185">Reference proteome</keyword>
<evidence type="ECO:0000313" key="3">
    <source>
        <dbReference type="Proteomes" id="UP000748756"/>
    </source>
</evidence>
<feature type="compositionally biased region" description="Polar residues" evidence="1">
    <location>
        <begin position="484"/>
        <end position="495"/>
    </location>
</feature>
<reference evidence="2" key="1">
    <citation type="journal article" date="2020" name="Fungal Divers.">
        <title>Resolving the Mortierellaceae phylogeny through synthesis of multi-gene phylogenetics and phylogenomics.</title>
        <authorList>
            <person name="Vandepol N."/>
            <person name="Liber J."/>
            <person name="Desiro A."/>
            <person name="Na H."/>
            <person name="Kennedy M."/>
            <person name="Barry K."/>
            <person name="Grigoriev I.V."/>
            <person name="Miller A.N."/>
            <person name="O'Donnell K."/>
            <person name="Stajich J.E."/>
            <person name="Bonito G."/>
        </authorList>
    </citation>
    <scope>NUCLEOTIDE SEQUENCE</scope>
    <source>
        <strain evidence="2">NRRL 6426</strain>
    </source>
</reference>
<protein>
    <submittedName>
        <fullName evidence="2">Uncharacterized protein</fullName>
    </submittedName>
</protein>
<organism evidence="2 3">
    <name type="scientific">Linnemannia schmuckeri</name>
    <dbReference type="NCBI Taxonomy" id="64567"/>
    <lineage>
        <taxon>Eukaryota</taxon>
        <taxon>Fungi</taxon>
        <taxon>Fungi incertae sedis</taxon>
        <taxon>Mucoromycota</taxon>
        <taxon>Mortierellomycotina</taxon>
        <taxon>Mortierellomycetes</taxon>
        <taxon>Mortierellales</taxon>
        <taxon>Mortierellaceae</taxon>
        <taxon>Linnemannia</taxon>
    </lineage>
</organism>
<feature type="compositionally biased region" description="Polar residues" evidence="1">
    <location>
        <begin position="507"/>
        <end position="530"/>
    </location>
</feature>
<evidence type="ECO:0000313" key="2">
    <source>
        <dbReference type="EMBL" id="KAF9156466.1"/>
    </source>
</evidence>
<dbReference type="AlphaFoldDB" id="A0A9P5S7C4"/>
<gene>
    <name evidence="2" type="ORF">BG015_004947</name>
</gene>
<feature type="region of interest" description="Disordered" evidence="1">
    <location>
        <begin position="391"/>
        <end position="440"/>
    </location>
</feature>
<evidence type="ECO:0000256" key="1">
    <source>
        <dbReference type="SAM" id="MobiDB-lite"/>
    </source>
</evidence>
<feature type="compositionally biased region" description="Low complexity" evidence="1">
    <location>
        <begin position="40"/>
        <end position="58"/>
    </location>
</feature>
<feature type="region of interest" description="Disordered" evidence="1">
    <location>
        <begin position="10"/>
        <end position="68"/>
    </location>
</feature>
<feature type="compositionally biased region" description="Polar residues" evidence="1">
    <location>
        <begin position="83"/>
        <end position="92"/>
    </location>
</feature>
<dbReference type="OrthoDB" id="2406300at2759"/>
<feature type="region of interest" description="Disordered" evidence="1">
    <location>
        <begin position="478"/>
        <end position="530"/>
    </location>
</feature>
<feature type="compositionally biased region" description="Low complexity" evidence="1">
    <location>
        <begin position="411"/>
        <end position="437"/>
    </location>
</feature>
<comment type="caution">
    <text evidence="2">The sequence shown here is derived from an EMBL/GenBank/DDBJ whole genome shotgun (WGS) entry which is preliminary data.</text>
</comment>
<proteinExistence type="predicted"/>
<feature type="compositionally biased region" description="Polar residues" evidence="1">
    <location>
        <begin position="11"/>
        <end position="34"/>
    </location>
</feature>